<sequence>PRHRWNRDGFPRHRWTSRGCSARGAGARGCSAWPESRWCAVRGCGPVVACSGPCVGRPCVGPPWGRLCVGPPRDPRRRPCCRAAARGTVVPRGGAPERARQPASRPGGPLGAGGDRAELAAAGGPPAADGGPPGVRPGPTSPGSQPPADGLHGGARRASSGELYVPCSPP</sequence>
<evidence type="ECO:0000313" key="2">
    <source>
        <dbReference type="EMBL" id="KAK3915961.1"/>
    </source>
</evidence>
<protein>
    <submittedName>
        <fullName evidence="2">Rho GTPase-activating protein 44</fullName>
    </submittedName>
</protein>
<dbReference type="AlphaFoldDB" id="A0AAE1H853"/>
<dbReference type="EMBL" id="JAHWGI010000476">
    <property type="protein sequence ID" value="KAK3915961.1"/>
    <property type="molecule type" value="Genomic_DNA"/>
</dbReference>
<feature type="non-terminal residue" evidence="2">
    <location>
        <position position="1"/>
    </location>
</feature>
<keyword evidence="3" id="KW-1185">Reference proteome</keyword>
<reference evidence="2" key="1">
    <citation type="submission" date="2021-07" db="EMBL/GenBank/DDBJ databases">
        <authorList>
            <person name="Catto M.A."/>
            <person name="Jacobson A."/>
            <person name="Kennedy G."/>
            <person name="Labadie P."/>
            <person name="Hunt B.G."/>
            <person name="Srinivasan R."/>
        </authorList>
    </citation>
    <scope>NUCLEOTIDE SEQUENCE</scope>
    <source>
        <strain evidence="2">PL_HMW_Pooled</strain>
        <tissue evidence="2">Head</tissue>
    </source>
</reference>
<evidence type="ECO:0000313" key="3">
    <source>
        <dbReference type="Proteomes" id="UP001219518"/>
    </source>
</evidence>
<comment type="caution">
    <text evidence="2">The sequence shown here is derived from an EMBL/GenBank/DDBJ whole genome shotgun (WGS) entry which is preliminary data.</text>
</comment>
<gene>
    <name evidence="2" type="ORF">KUF71_025252</name>
</gene>
<dbReference type="Proteomes" id="UP001219518">
    <property type="component" value="Unassembled WGS sequence"/>
</dbReference>
<feature type="region of interest" description="Disordered" evidence="1">
    <location>
        <begin position="87"/>
        <end position="170"/>
    </location>
</feature>
<name>A0AAE1H853_9NEOP</name>
<reference evidence="2" key="2">
    <citation type="journal article" date="2023" name="BMC Genomics">
        <title>Pest status, molecular evolution, and epigenetic factors derived from the genome assembly of Frankliniella fusca, a thysanopteran phytovirus vector.</title>
        <authorList>
            <person name="Catto M.A."/>
            <person name="Labadie P.E."/>
            <person name="Jacobson A.L."/>
            <person name="Kennedy G.G."/>
            <person name="Srinivasan R."/>
            <person name="Hunt B.G."/>
        </authorList>
    </citation>
    <scope>NUCLEOTIDE SEQUENCE</scope>
    <source>
        <strain evidence="2">PL_HMW_Pooled</strain>
    </source>
</reference>
<accession>A0AAE1H853</accession>
<organism evidence="2 3">
    <name type="scientific">Frankliniella fusca</name>
    <dbReference type="NCBI Taxonomy" id="407009"/>
    <lineage>
        <taxon>Eukaryota</taxon>
        <taxon>Metazoa</taxon>
        <taxon>Ecdysozoa</taxon>
        <taxon>Arthropoda</taxon>
        <taxon>Hexapoda</taxon>
        <taxon>Insecta</taxon>
        <taxon>Pterygota</taxon>
        <taxon>Neoptera</taxon>
        <taxon>Paraneoptera</taxon>
        <taxon>Thysanoptera</taxon>
        <taxon>Terebrantia</taxon>
        <taxon>Thripoidea</taxon>
        <taxon>Thripidae</taxon>
        <taxon>Frankliniella</taxon>
    </lineage>
</organism>
<proteinExistence type="predicted"/>
<evidence type="ECO:0000256" key="1">
    <source>
        <dbReference type="SAM" id="MobiDB-lite"/>
    </source>
</evidence>
<feature type="compositionally biased region" description="Low complexity" evidence="1">
    <location>
        <begin position="120"/>
        <end position="130"/>
    </location>
</feature>